<accession>A0A813MYB8</accession>
<dbReference type="Proteomes" id="UP000663870">
    <property type="component" value="Unassembled WGS sequence"/>
</dbReference>
<feature type="region of interest" description="Disordered" evidence="1">
    <location>
        <begin position="357"/>
        <end position="455"/>
    </location>
</feature>
<gene>
    <name evidence="2" type="ORF">JXQ802_LOCUS173</name>
</gene>
<dbReference type="AlphaFoldDB" id="A0A813MYB8"/>
<protein>
    <submittedName>
        <fullName evidence="2">Uncharacterized protein</fullName>
    </submittedName>
</protein>
<sequence length="538" mass="63077">MHHLENALADNNIQRIKIQNAQQDKQKYVQLRSVLWPKICFTVLRDHHDYQRSRDPNHNQIRKKIPMPLAINDFQIRSKHGHCSIDSTNETCEKFFQIWSHKAANISNDLIEFTIRRMQSDRLHFLFQTRNEITQRENISPICQISTHISDDLKRINEYIRRFCLSTRNLYRHLRSDSRIYPKMCIELDEGIIIKICRFIFKTKVLIKILSKEEHLNIEQREQLKIYKIKQNDKQFDINDPYKNITKAFIALQSNFEILFGDIVDKDFFQNAKTAVQALPIILDTSKTIRLICCALYKLTEPEREAEAEAIRQRRLNFCIRDCGSKKQKSLTKNIPINNHQNTKFKTINNMLKRNQSQITHTKTSLLSPKINSKDKSTNQQNTKTKENSKRIQSPKSQSRTPNTITSKTNKSGQSSSITKTNMNSSKKNSTKEQQKKKKPKNKNASTTNSISFNQYNENTNSININNLRKKFKNSNSDQTQILNKKKFGWTTWLHNTNLNLTTILPSNQTNINMNNRDVNPLKPLLTTWASLERISKM</sequence>
<reference evidence="2" key="1">
    <citation type="submission" date="2021-02" db="EMBL/GenBank/DDBJ databases">
        <authorList>
            <person name="Nowell W R."/>
        </authorList>
    </citation>
    <scope>NUCLEOTIDE SEQUENCE</scope>
</reference>
<feature type="compositionally biased region" description="Polar residues" evidence="1">
    <location>
        <begin position="357"/>
        <end position="371"/>
    </location>
</feature>
<name>A0A813MYB8_9BILA</name>
<organism evidence="2 3">
    <name type="scientific">Rotaria sordida</name>
    <dbReference type="NCBI Taxonomy" id="392033"/>
    <lineage>
        <taxon>Eukaryota</taxon>
        <taxon>Metazoa</taxon>
        <taxon>Spiralia</taxon>
        <taxon>Gnathifera</taxon>
        <taxon>Rotifera</taxon>
        <taxon>Eurotatoria</taxon>
        <taxon>Bdelloidea</taxon>
        <taxon>Philodinida</taxon>
        <taxon>Philodinidae</taxon>
        <taxon>Rotaria</taxon>
    </lineage>
</organism>
<feature type="compositionally biased region" description="Polar residues" evidence="1">
    <location>
        <begin position="391"/>
        <end position="423"/>
    </location>
</feature>
<proteinExistence type="predicted"/>
<evidence type="ECO:0000313" key="3">
    <source>
        <dbReference type="Proteomes" id="UP000663870"/>
    </source>
</evidence>
<feature type="compositionally biased region" description="Low complexity" evidence="1">
    <location>
        <begin position="443"/>
        <end position="455"/>
    </location>
</feature>
<keyword evidence="3" id="KW-1185">Reference proteome</keyword>
<dbReference type="EMBL" id="CAJNOL010000002">
    <property type="protein sequence ID" value="CAF0726543.1"/>
    <property type="molecule type" value="Genomic_DNA"/>
</dbReference>
<evidence type="ECO:0000256" key="1">
    <source>
        <dbReference type="SAM" id="MobiDB-lite"/>
    </source>
</evidence>
<comment type="caution">
    <text evidence="2">The sequence shown here is derived from an EMBL/GenBank/DDBJ whole genome shotgun (WGS) entry which is preliminary data.</text>
</comment>
<evidence type="ECO:0000313" key="2">
    <source>
        <dbReference type="EMBL" id="CAF0726543.1"/>
    </source>
</evidence>